<dbReference type="GeneID" id="59337599"/>
<proteinExistence type="predicted"/>
<feature type="signal peptide" evidence="2">
    <location>
        <begin position="1"/>
        <end position="22"/>
    </location>
</feature>
<evidence type="ECO:0000256" key="2">
    <source>
        <dbReference type="SAM" id="SignalP"/>
    </source>
</evidence>
<evidence type="ECO:0000313" key="3">
    <source>
        <dbReference type="EMBL" id="KAF6226338.1"/>
    </source>
</evidence>
<comment type="caution">
    <text evidence="3">The sequence shown here is derived from an EMBL/GenBank/DDBJ whole genome shotgun (WGS) entry which is preliminary data.</text>
</comment>
<sequence>MFSSRASFTMLSSMLFFSLEPGFTPNQAALFCAPGSEQARQVFDLVRTPTPTPTPTPAPSSPITMKATVSPELKRVSPRTNKGIFTSTKLDQEQTPLPKKSSKSKGKAGKRAPPTKTAPKAIQKATAPKKAAPSPPPHRSRAARAADRAAPARAAAVRKSVKL</sequence>
<reference evidence="3 4" key="1">
    <citation type="journal article" date="2020" name="Genomics">
        <title>Complete, high-quality genomes from long-read metagenomic sequencing of two wolf lichen thalli reveals enigmatic genome architecture.</title>
        <authorList>
            <person name="McKenzie S.K."/>
            <person name="Walston R.F."/>
            <person name="Allen J.L."/>
        </authorList>
    </citation>
    <scope>NUCLEOTIDE SEQUENCE [LARGE SCALE GENOMIC DNA]</scope>
    <source>
        <strain evidence="3">WasteWater1</strain>
    </source>
</reference>
<evidence type="ECO:0000256" key="1">
    <source>
        <dbReference type="SAM" id="MobiDB-lite"/>
    </source>
</evidence>
<feature type="compositionally biased region" description="Basic residues" evidence="1">
    <location>
        <begin position="100"/>
        <end position="110"/>
    </location>
</feature>
<dbReference type="EMBL" id="JACCJB010000006">
    <property type="protein sequence ID" value="KAF6226338.1"/>
    <property type="molecule type" value="Genomic_DNA"/>
</dbReference>
<dbReference type="AlphaFoldDB" id="A0A8H6FFV6"/>
<keyword evidence="4" id="KW-1185">Reference proteome</keyword>
<feature type="compositionally biased region" description="Polar residues" evidence="1">
    <location>
        <begin position="78"/>
        <end position="95"/>
    </location>
</feature>
<gene>
    <name evidence="3" type="ORF">HO133_009204</name>
</gene>
<feature type="compositionally biased region" description="Low complexity" evidence="1">
    <location>
        <begin position="111"/>
        <end position="132"/>
    </location>
</feature>
<feature type="compositionally biased region" description="Low complexity" evidence="1">
    <location>
        <begin position="148"/>
        <end position="163"/>
    </location>
</feature>
<accession>A0A8H6FFV6</accession>
<keyword evidence="2" id="KW-0732">Signal</keyword>
<feature type="chain" id="PRO_5034300387" evidence="2">
    <location>
        <begin position="23"/>
        <end position="163"/>
    </location>
</feature>
<name>A0A8H6FFV6_9LECA</name>
<organism evidence="3 4">
    <name type="scientific">Letharia lupina</name>
    <dbReference type="NCBI Taxonomy" id="560253"/>
    <lineage>
        <taxon>Eukaryota</taxon>
        <taxon>Fungi</taxon>
        <taxon>Dikarya</taxon>
        <taxon>Ascomycota</taxon>
        <taxon>Pezizomycotina</taxon>
        <taxon>Lecanoromycetes</taxon>
        <taxon>OSLEUM clade</taxon>
        <taxon>Lecanoromycetidae</taxon>
        <taxon>Lecanorales</taxon>
        <taxon>Lecanorineae</taxon>
        <taxon>Parmeliaceae</taxon>
        <taxon>Letharia</taxon>
    </lineage>
</organism>
<feature type="region of interest" description="Disordered" evidence="1">
    <location>
        <begin position="47"/>
        <end position="163"/>
    </location>
</feature>
<dbReference type="Proteomes" id="UP000593566">
    <property type="component" value="Unassembled WGS sequence"/>
</dbReference>
<protein>
    <submittedName>
        <fullName evidence="3">Uncharacterized protein</fullName>
    </submittedName>
</protein>
<evidence type="ECO:0000313" key="4">
    <source>
        <dbReference type="Proteomes" id="UP000593566"/>
    </source>
</evidence>
<dbReference type="RefSeq" id="XP_037154891.1">
    <property type="nucleotide sequence ID" value="XM_037300065.1"/>
</dbReference>
<feature type="compositionally biased region" description="Pro residues" evidence="1">
    <location>
        <begin position="50"/>
        <end position="60"/>
    </location>
</feature>